<dbReference type="EMBL" id="BPQI01000004">
    <property type="protein sequence ID" value="GJD54281.1"/>
    <property type="molecule type" value="Genomic_DNA"/>
</dbReference>
<sequence>MRRCLPRMVQSRAIIGVIALYALLLQAFLGGLSPSVSTPAGPEICARHDAASVPVDHESACRQHVCCTAMQGAGWLLPLPTAFATVTWAPVQVASAAWREAGPVRARAPPDRSVGPRGPPIL</sequence>
<evidence type="ECO:0000313" key="5">
    <source>
        <dbReference type="Proteomes" id="UP001055303"/>
    </source>
</evidence>
<evidence type="ECO:0008006" key="6">
    <source>
        <dbReference type="Google" id="ProtNLM"/>
    </source>
</evidence>
<evidence type="ECO:0000313" key="3">
    <source>
        <dbReference type="EMBL" id="VUF12976.1"/>
    </source>
</evidence>
<organism evidence="3 4">
    <name type="scientific">Methylobacterium dankookense</name>
    <dbReference type="NCBI Taxonomy" id="560405"/>
    <lineage>
        <taxon>Bacteria</taxon>
        <taxon>Pseudomonadati</taxon>
        <taxon>Pseudomonadota</taxon>
        <taxon>Alphaproteobacteria</taxon>
        <taxon>Hyphomicrobiales</taxon>
        <taxon>Methylobacteriaceae</taxon>
        <taxon>Methylobacterium</taxon>
    </lineage>
</organism>
<dbReference type="Proteomes" id="UP001055303">
    <property type="component" value="Unassembled WGS sequence"/>
</dbReference>
<reference evidence="2" key="3">
    <citation type="submission" date="2021-08" db="EMBL/GenBank/DDBJ databases">
        <authorList>
            <person name="Tani A."/>
            <person name="Ola A."/>
            <person name="Ogura Y."/>
            <person name="Katsura K."/>
            <person name="Hayashi T."/>
        </authorList>
    </citation>
    <scope>NUCLEOTIDE SEQUENCE</scope>
    <source>
        <strain evidence="2">DSM 22415</strain>
    </source>
</reference>
<dbReference type="Proteomes" id="UP000401717">
    <property type="component" value="Unassembled WGS sequence"/>
</dbReference>
<gene>
    <name evidence="2" type="ORF">IFDJLNFL_0149</name>
    <name evidence="3" type="ORF">MTDSW087_02671</name>
</gene>
<dbReference type="AlphaFoldDB" id="A0A564FYV2"/>
<accession>A0A564FYV2</accession>
<protein>
    <recommendedName>
        <fullName evidence="6">DUF2946 domain-containing protein</fullName>
    </recommendedName>
</protein>
<reference evidence="2" key="2">
    <citation type="journal article" date="2021" name="Front. Microbiol.">
        <title>Comprehensive Comparative Genomics and Phenotyping of Methylobacterium Species.</title>
        <authorList>
            <person name="Alessa O."/>
            <person name="Ogura Y."/>
            <person name="Fujitani Y."/>
            <person name="Takami H."/>
            <person name="Hayashi T."/>
            <person name="Sahin N."/>
            <person name="Tani A."/>
        </authorList>
    </citation>
    <scope>NUCLEOTIDE SEQUENCE</scope>
    <source>
        <strain evidence="2">DSM 22415</strain>
    </source>
</reference>
<proteinExistence type="predicted"/>
<dbReference type="OrthoDB" id="8005700at2"/>
<reference evidence="3 4" key="1">
    <citation type="submission" date="2019-06" db="EMBL/GenBank/DDBJ databases">
        <authorList>
            <person name="Rodrigo-Torres L."/>
            <person name="Arahal R. D."/>
            <person name="Lucena T."/>
        </authorList>
    </citation>
    <scope>NUCLEOTIDE SEQUENCE [LARGE SCALE GENOMIC DNA]</scope>
    <source>
        <strain evidence="3 4">SW08-7</strain>
    </source>
</reference>
<feature type="region of interest" description="Disordered" evidence="1">
    <location>
        <begin position="102"/>
        <end position="122"/>
    </location>
</feature>
<name>A0A564FYV2_9HYPH</name>
<evidence type="ECO:0000256" key="1">
    <source>
        <dbReference type="SAM" id="MobiDB-lite"/>
    </source>
</evidence>
<evidence type="ECO:0000313" key="4">
    <source>
        <dbReference type="Proteomes" id="UP000401717"/>
    </source>
</evidence>
<evidence type="ECO:0000313" key="2">
    <source>
        <dbReference type="EMBL" id="GJD54281.1"/>
    </source>
</evidence>
<dbReference type="EMBL" id="CABFVH010000015">
    <property type="protein sequence ID" value="VUF12976.1"/>
    <property type="molecule type" value="Genomic_DNA"/>
</dbReference>
<keyword evidence="5" id="KW-1185">Reference proteome</keyword>